<feature type="transmembrane region" description="Helical" evidence="6">
    <location>
        <begin position="291"/>
        <end position="318"/>
    </location>
</feature>
<dbReference type="AlphaFoldDB" id="A0A3S2VN19"/>
<keyword evidence="3 6" id="KW-0812">Transmembrane</keyword>
<name>A0A3S2VN19_9HYPH</name>
<keyword evidence="5 6" id="KW-0472">Membrane</keyword>
<keyword evidence="4 6" id="KW-1133">Transmembrane helix</keyword>
<keyword evidence="2" id="KW-1003">Cell membrane</keyword>
<evidence type="ECO:0000256" key="1">
    <source>
        <dbReference type="ARBA" id="ARBA00004651"/>
    </source>
</evidence>
<evidence type="ECO:0008006" key="9">
    <source>
        <dbReference type="Google" id="ProtNLM"/>
    </source>
</evidence>
<dbReference type="InterPro" id="IPR050833">
    <property type="entry name" value="Poly_Biosynth_Transport"/>
</dbReference>
<sequence length="418" mass="44752">MRQIRSLLRNPRVLSFLDQVSFSLGNFVVLMAFARGFTAVEFAGYGIGFAVVILLQSVYRVAFVVPMALVPDAAFEADRKAYAGQHLLIVGGLIALAAVAWGATLVLPVPPLAVASAVAAFSLLSSFLPQDFERTFLLRTGHQLQALLASLTFLALTLVSAGLVALHAAPFTGVMLLFWLFGVVRTALAVRRAPRPDLAGGRALLASAVRAGSASWNMLGTVASAGFSHVPLFILSFFAPAINVAAYTAVRAPMQPLQIVVRSLDLVDKVVFGRIDADDRVARHRHLRRTYVLYLAVGLVGATLIGTFAGPLIGLMFGAKYAGFEGTMRLWGAMFVIISSSLPLETAILSAGHYRGYALMQCAGGALAIVLAFPLSHLFYDFGAVLACLIGWSLTYAMLAIRVYLIIARNEDRDHPIG</sequence>
<evidence type="ECO:0000256" key="6">
    <source>
        <dbReference type="SAM" id="Phobius"/>
    </source>
</evidence>
<dbReference type="Proteomes" id="UP000286997">
    <property type="component" value="Unassembled WGS sequence"/>
</dbReference>
<comment type="subcellular location">
    <subcellularLocation>
        <location evidence="1">Cell membrane</location>
        <topology evidence="1">Multi-pass membrane protein</topology>
    </subcellularLocation>
</comment>
<dbReference type="OrthoDB" id="493991at2"/>
<keyword evidence="8" id="KW-1185">Reference proteome</keyword>
<reference evidence="7 8" key="1">
    <citation type="submission" date="2019-01" db="EMBL/GenBank/DDBJ databases">
        <authorList>
            <person name="Chen W.-M."/>
        </authorList>
    </citation>
    <scope>NUCLEOTIDE SEQUENCE [LARGE SCALE GENOMIC DNA]</scope>
    <source>
        <strain evidence="7 8">TER-1</strain>
    </source>
</reference>
<organism evidence="7 8">
    <name type="scientific">Methylobacterium oryzihabitans</name>
    <dbReference type="NCBI Taxonomy" id="2499852"/>
    <lineage>
        <taxon>Bacteria</taxon>
        <taxon>Pseudomonadati</taxon>
        <taxon>Pseudomonadota</taxon>
        <taxon>Alphaproteobacteria</taxon>
        <taxon>Hyphomicrobiales</taxon>
        <taxon>Methylobacteriaceae</taxon>
        <taxon>Methylobacterium</taxon>
    </lineage>
</organism>
<feature type="transmembrane region" description="Helical" evidence="6">
    <location>
        <begin position="356"/>
        <end position="376"/>
    </location>
</feature>
<accession>A0A3S2VN19</accession>
<evidence type="ECO:0000313" key="8">
    <source>
        <dbReference type="Proteomes" id="UP000286997"/>
    </source>
</evidence>
<feature type="transmembrane region" description="Helical" evidence="6">
    <location>
        <begin position="330"/>
        <end position="349"/>
    </location>
</feature>
<evidence type="ECO:0000256" key="4">
    <source>
        <dbReference type="ARBA" id="ARBA00022989"/>
    </source>
</evidence>
<feature type="transmembrane region" description="Helical" evidence="6">
    <location>
        <begin position="148"/>
        <end position="168"/>
    </location>
</feature>
<feature type="transmembrane region" description="Helical" evidence="6">
    <location>
        <begin position="82"/>
        <end position="103"/>
    </location>
</feature>
<feature type="transmembrane region" description="Helical" evidence="6">
    <location>
        <begin position="230"/>
        <end position="250"/>
    </location>
</feature>
<dbReference type="RefSeq" id="WP_127730874.1">
    <property type="nucleotide sequence ID" value="NZ_SACP01000015.1"/>
</dbReference>
<feature type="transmembrane region" description="Helical" evidence="6">
    <location>
        <begin position="109"/>
        <end position="128"/>
    </location>
</feature>
<evidence type="ECO:0000313" key="7">
    <source>
        <dbReference type="EMBL" id="RVU16580.1"/>
    </source>
</evidence>
<dbReference type="EMBL" id="SACP01000015">
    <property type="protein sequence ID" value="RVU16580.1"/>
    <property type="molecule type" value="Genomic_DNA"/>
</dbReference>
<protein>
    <recommendedName>
        <fullName evidence="9">Polysaccharide biosynthesis protein</fullName>
    </recommendedName>
</protein>
<proteinExistence type="predicted"/>
<feature type="transmembrane region" description="Helical" evidence="6">
    <location>
        <begin position="45"/>
        <end position="70"/>
    </location>
</feature>
<feature type="transmembrane region" description="Helical" evidence="6">
    <location>
        <begin position="382"/>
        <end position="405"/>
    </location>
</feature>
<dbReference type="PANTHER" id="PTHR30250:SF11">
    <property type="entry name" value="O-ANTIGEN TRANSPORTER-RELATED"/>
    <property type="match status" value="1"/>
</dbReference>
<evidence type="ECO:0000256" key="3">
    <source>
        <dbReference type="ARBA" id="ARBA00022692"/>
    </source>
</evidence>
<feature type="transmembrane region" description="Helical" evidence="6">
    <location>
        <begin position="12"/>
        <end position="33"/>
    </location>
</feature>
<evidence type="ECO:0000256" key="2">
    <source>
        <dbReference type="ARBA" id="ARBA00022475"/>
    </source>
</evidence>
<dbReference type="GO" id="GO:0005886">
    <property type="term" value="C:plasma membrane"/>
    <property type="evidence" value="ECO:0007669"/>
    <property type="project" value="UniProtKB-SubCell"/>
</dbReference>
<gene>
    <name evidence="7" type="ORF">EOE48_15990</name>
</gene>
<evidence type="ECO:0000256" key="5">
    <source>
        <dbReference type="ARBA" id="ARBA00023136"/>
    </source>
</evidence>
<dbReference type="PANTHER" id="PTHR30250">
    <property type="entry name" value="PST FAMILY PREDICTED COLANIC ACID TRANSPORTER"/>
    <property type="match status" value="1"/>
</dbReference>
<comment type="caution">
    <text evidence="7">The sequence shown here is derived from an EMBL/GenBank/DDBJ whole genome shotgun (WGS) entry which is preliminary data.</text>
</comment>